<evidence type="ECO:0000313" key="1">
    <source>
        <dbReference type="EMBL" id="KAF9597492.1"/>
    </source>
</evidence>
<name>A0A835HFN5_9MAGN</name>
<dbReference type="Proteomes" id="UP000631114">
    <property type="component" value="Unassembled WGS sequence"/>
</dbReference>
<evidence type="ECO:0000313" key="2">
    <source>
        <dbReference type="Proteomes" id="UP000631114"/>
    </source>
</evidence>
<dbReference type="OrthoDB" id="1751950at2759"/>
<protein>
    <submittedName>
        <fullName evidence="1">Uncharacterized protein</fullName>
    </submittedName>
</protein>
<dbReference type="EMBL" id="JADFTS010000007">
    <property type="protein sequence ID" value="KAF9597492.1"/>
    <property type="molecule type" value="Genomic_DNA"/>
</dbReference>
<gene>
    <name evidence="1" type="ORF">IFM89_019019</name>
</gene>
<dbReference type="AlphaFoldDB" id="A0A835HFN5"/>
<keyword evidence="2" id="KW-1185">Reference proteome</keyword>
<reference evidence="1 2" key="1">
    <citation type="submission" date="2020-10" db="EMBL/GenBank/DDBJ databases">
        <title>The Coptis chinensis genome and diversification of protoberbering-type alkaloids.</title>
        <authorList>
            <person name="Wang B."/>
            <person name="Shu S."/>
            <person name="Song C."/>
            <person name="Liu Y."/>
        </authorList>
    </citation>
    <scope>NUCLEOTIDE SEQUENCE [LARGE SCALE GENOMIC DNA]</scope>
    <source>
        <strain evidence="1">HL-2020</strain>
        <tissue evidence="1">Leaf</tissue>
    </source>
</reference>
<comment type="caution">
    <text evidence="1">The sequence shown here is derived from an EMBL/GenBank/DDBJ whole genome shotgun (WGS) entry which is preliminary data.</text>
</comment>
<proteinExistence type="predicted"/>
<organism evidence="1 2">
    <name type="scientific">Coptis chinensis</name>
    <dbReference type="NCBI Taxonomy" id="261450"/>
    <lineage>
        <taxon>Eukaryota</taxon>
        <taxon>Viridiplantae</taxon>
        <taxon>Streptophyta</taxon>
        <taxon>Embryophyta</taxon>
        <taxon>Tracheophyta</taxon>
        <taxon>Spermatophyta</taxon>
        <taxon>Magnoliopsida</taxon>
        <taxon>Ranunculales</taxon>
        <taxon>Ranunculaceae</taxon>
        <taxon>Coptidoideae</taxon>
        <taxon>Coptis</taxon>
    </lineage>
</organism>
<sequence length="135" mass="15098">MLLHNICLDKTPKARLTILGLRDPNVHRKSPGVSRGGGQRYILKRGLWLLSSVLIEIDLAKPIPHQFEVQEEEGKSFMQEVDVGKLIPKFCPHCKVVGHIINGGAEKLSEGEPTPTHPIYIPCSTQSQLENHIYD</sequence>
<accession>A0A835HFN5</accession>